<evidence type="ECO:0000313" key="3">
    <source>
        <dbReference type="EMBL" id="TAA45792.1"/>
    </source>
</evidence>
<dbReference type="Pfam" id="PF22784">
    <property type="entry name" value="PTP-SAK"/>
    <property type="match status" value="1"/>
</dbReference>
<dbReference type="InterPro" id="IPR000387">
    <property type="entry name" value="Tyr_Pase_dom"/>
</dbReference>
<dbReference type="EMBL" id="SHLY01000003">
    <property type="protein sequence ID" value="TAA45792.1"/>
    <property type="molecule type" value="Genomic_DNA"/>
</dbReference>
<dbReference type="InterPro" id="IPR016130">
    <property type="entry name" value="Tyr_Pase_AS"/>
</dbReference>
<keyword evidence="1" id="KW-0378">Hydrolase</keyword>
<feature type="domain" description="Tyrosine specific protein phosphatases" evidence="2">
    <location>
        <begin position="104"/>
        <end position="171"/>
    </location>
</feature>
<name>A0ABY1WPB3_9GAMM</name>
<dbReference type="InterPro" id="IPR029021">
    <property type="entry name" value="Prot-tyrosine_phosphatase-like"/>
</dbReference>
<proteinExistence type="predicted"/>
<dbReference type="InterPro" id="IPR057023">
    <property type="entry name" value="PTP-SAK"/>
</dbReference>
<comment type="caution">
    <text evidence="3">The sequence shown here is derived from an EMBL/GenBank/DDBJ whole genome shotgun (WGS) entry which is preliminary data.</text>
</comment>
<gene>
    <name evidence="3" type="ORF">EXY25_10560</name>
</gene>
<evidence type="ECO:0000313" key="4">
    <source>
        <dbReference type="Proteomes" id="UP000292544"/>
    </source>
</evidence>
<evidence type="ECO:0000256" key="1">
    <source>
        <dbReference type="ARBA" id="ARBA00022801"/>
    </source>
</evidence>
<organism evidence="3 4">
    <name type="scientific">Corallincola spongiicola</name>
    <dbReference type="NCBI Taxonomy" id="2520508"/>
    <lineage>
        <taxon>Bacteria</taxon>
        <taxon>Pseudomonadati</taxon>
        <taxon>Pseudomonadota</taxon>
        <taxon>Gammaproteobacteria</taxon>
        <taxon>Alteromonadales</taxon>
        <taxon>Psychromonadaceae</taxon>
        <taxon>Corallincola</taxon>
    </lineage>
</organism>
<protein>
    <recommendedName>
        <fullName evidence="2">Tyrosine specific protein phosphatases domain-containing protein</fullName>
    </recommendedName>
</protein>
<reference evidence="4" key="1">
    <citation type="submission" date="2019-02" db="EMBL/GenBank/DDBJ databases">
        <title>Draft genome sequence of Muricauda sp. 176CP4-71.</title>
        <authorList>
            <person name="Park J.-S."/>
        </authorList>
    </citation>
    <scope>NUCLEOTIDE SEQUENCE [LARGE SCALE GENOMIC DNA]</scope>
    <source>
        <strain evidence="4">176GS2-150</strain>
    </source>
</reference>
<keyword evidence="4" id="KW-1185">Reference proteome</keyword>
<dbReference type="SUPFAM" id="SSF52799">
    <property type="entry name" value="(Phosphotyrosine protein) phosphatases II"/>
    <property type="match status" value="1"/>
</dbReference>
<dbReference type="Proteomes" id="UP000292544">
    <property type="component" value="Unassembled WGS sequence"/>
</dbReference>
<accession>A0ABY1WPB3</accession>
<dbReference type="PROSITE" id="PS00383">
    <property type="entry name" value="TYR_PHOSPHATASE_1"/>
    <property type="match status" value="1"/>
</dbReference>
<dbReference type="PROSITE" id="PS50056">
    <property type="entry name" value="TYR_PHOSPHATASE_2"/>
    <property type="match status" value="1"/>
</dbReference>
<sequence length="176" mass="19879">MTMPGKRLDKLPVYELNIPGCEGKIGLHPCPGKREGDQDFSEMMEQDLNDLLYWGAECCVTLMESEELVKHKVEDLGDKVSHFDMQWFHMPIPDEDLPNADFEARWPQVSKRLNSLLDSGCNVTLHCKGGTGRTGFIAARLLIERGMDKTEAEKLVKSLRPGALTMPCRREFLGLD</sequence>
<evidence type="ECO:0000259" key="2">
    <source>
        <dbReference type="PROSITE" id="PS50056"/>
    </source>
</evidence>
<dbReference type="Gene3D" id="3.90.190.10">
    <property type="entry name" value="Protein tyrosine phosphatase superfamily"/>
    <property type="match status" value="1"/>
</dbReference>